<dbReference type="AlphaFoldDB" id="B6ISZ7"/>
<proteinExistence type="predicted"/>
<protein>
    <submittedName>
        <fullName evidence="2">Uncharacterized protein</fullName>
    </submittedName>
</protein>
<feature type="region of interest" description="Disordered" evidence="1">
    <location>
        <begin position="72"/>
        <end position="143"/>
    </location>
</feature>
<evidence type="ECO:0000256" key="1">
    <source>
        <dbReference type="SAM" id="MobiDB-lite"/>
    </source>
</evidence>
<dbReference type="eggNOG" id="ENOG5033MDG">
    <property type="taxonomic scope" value="Bacteria"/>
</dbReference>
<evidence type="ECO:0000313" key="2">
    <source>
        <dbReference type="EMBL" id="ACI98668.1"/>
    </source>
</evidence>
<name>B6ISZ7_RHOCS</name>
<dbReference type="HOGENOM" id="CLU_1718594_0_0_5"/>
<keyword evidence="3" id="KW-1185">Reference proteome</keyword>
<evidence type="ECO:0000313" key="3">
    <source>
        <dbReference type="Proteomes" id="UP000001591"/>
    </source>
</evidence>
<dbReference type="KEGG" id="rce:RC1_1260"/>
<dbReference type="EMBL" id="CP000613">
    <property type="protein sequence ID" value="ACI98668.1"/>
    <property type="molecule type" value="Genomic_DNA"/>
</dbReference>
<dbReference type="Proteomes" id="UP000001591">
    <property type="component" value="Chromosome"/>
</dbReference>
<reference evidence="2 3" key="1">
    <citation type="journal article" date="2010" name="BMC Genomics">
        <title>Metabolic flexibility revealed in the genome of the cyst-forming alpha-1 proteobacterium Rhodospirillum centenum.</title>
        <authorList>
            <person name="Lu Y.K."/>
            <person name="Marden J."/>
            <person name="Han M."/>
            <person name="Swingley W.D."/>
            <person name="Mastrian S.D."/>
            <person name="Chowdhury S.R."/>
            <person name="Hao J."/>
            <person name="Helmy T."/>
            <person name="Kim S."/>
            <person name="Kurdoglu A.A."/>
            <person name="Matthies H.J."/>
            <person name="Rollo D."/>
            <person name="Stothard P."/>
            <person name="Blankenship R.E."/>
            <person name="Bauer C.E."/>
            <person name="Touchman J.W."/>
        </authorList>
    </citation>
    <scope>NUCLEOTIDE SEQUENCE [LARGE SCALE GENOMIC DNA]</scope>
    <source>
        <strain evidence="3">ATCC 51521 / SW</strain>
    </source>
</reference>
<accession>B6ISZ7</accession>
<organism evidence="2 3">
    <name type="scientific">Rhodospirillum centenum (strain ATCC 51521 / SW)</name>
    <dbReference type="NCBI Taxonomy" id="414684"/>
    <lineage>
        <taxon>Bacteria</taxon>
        <taxon>Pseudomonadati</taxon>
        <taxon>Pseudomonadota</taxon>
        <taxon>Alphaproteobacteria</taxon>
        <taxon>Rhodospirillales</taxon>
        <taxon>Rhodospirillaceae</taxon>
        <taxon>Rhodospirillum</taxon>
    </lineage>
</organism>
<sequence length="156" mass="16354">MAAGPEGGTMSETYVTLKIREALTAAQGNRAQAQRVLMSWALEDDQLLRGLCRPFLKAIAGSAIERVARVGSVPAPRPSATGSRAPAPGKGGRALTPQMLDAIISRMGGGQPAPAPQSMRDVLRRPAAAADTPGQDDDPRQAESLKALAAAFRDRR</sequence>
<gene>
    <name evidence="2" type="ordered locus">RC1_1260</name>
</gene>